<name>Q752P1_EREGS</name>
<reference evidence="4" key="2">
    <citation type="journal article" date="2013" name="G3 (Bethesda)">
        <title>Genomes of Ashbya fungi isolated from insects reveal four mating-type loci, numerous translocations, lack of transposons, and distinct gene duplications.</title>
        <authorList>
            <person name="Dietrich F.S."/>
            <person name="Voegeli S."/>
            <person name="Kuo S."/>
            <person name="Philippsen P."/>
        </authorList>
    </citation>
    <scope>GENOME REANNOTATION</scope>
    <source>
        <strain evidence="4">ATCC 10895 / CBS 109.51 / FGSC 9923 / NRRL Y-1056</strain>
    </source>
</reference>
<dbReference type="InterPro" id="IPR016137">
    <property type="entry name" value="RGS"/>
</dbReference>
<protein>
    <submittedName>
        <fullName evidence="3">AFR532Wp</fullName>
    </submittedName>
</protein>
<evidence type="ECO:0000256" key="1">
    <source>
        <dbReference type="SAM" id="Phobius"/>
    </source>
</evidence>
<organism evidence="3 4">
    <name type="scientific">Eremothecium gossypii (strain ATCC 10895 / CBS 109.51 / FGSC 9923 / NRRL Y-1056)</name>
    <name type="common">Yeast</name>
    <name type="synonym">Ashbya gossypii</name>
    <dbReference type="NCBI Taxonomy" id="284811"/>
    <lineage>
        <taxon>Eukaryota</taxon>
        <taxon>Fungi</taxon>
        <taxon>Dikarya</taxon>
        <taxon>Ascomycota</taxon>
        <taxon>Saccharomycotina</taxon>
        <taxon>Saccharomycetes</taxon>
        <taxon>Saccharomycetales</taxon>
        <taxon>Saccharomycetaceae</taxon>
        <taxon>Eremothecium</taxon>
    </lineage>
</organism>
<dbReference type="GO" id="GO:0005886">
    <property type="term" value="C:plasma membrane"/>
    <property type="evidence" value="ECO:0000318"/>
    <property type="project" value="GO_Central"/>
</dbReference>
<dbReference type="SUPFAM" id="SSF48097">
    <property type="entry name" value="Regulator of G-protein signaling, RGS"/>
    <property type="match status" value="1"/>
</dbReference>
<reference evidence="3 4" key="1">
    <citation type="journal article" date="2004" name="Science">
        <title>The Ashbya gossypii genome as a tool for mapping the ancient Saccharomyces cerevisiae genome.</title>
        <authorList>
            <person name="Dietrich F.S."/>
            <person name="Voegeli S."/>
            <person name="Brachat S."/>
            <person name="Lerch A."/>
            <person name="Gates K."/>
            <person name="Steiner S."/>
            <person name="Mohr C."/>
            <person name="Pohlmann R."/>
            <person name="Luedi P."/>
            <person name="Choi S."/>
            <person name="Wing R.A."/>
            <person name="Flavier A."/>
            <person name="Gaffney T.D."/>
            <person name="Philippsen P."/>
        </authorList>
    </citation>
    <scope>NUCLEOTIDE SEQUENCE [LARGE SCALE GENOMIC DNA]</scope>
    <source>
        <strain evidence="4">ATCC 10895 / CBS 109.51 / FGSC 9923 / NRRL Y-1056</strain>
    </source>
</reference>
<dbReference type="GO" id="GO:0008104">
    <property type="term" value="P:intracellular protein localization"/>
    <property type="evidence" value="ECO:0000318"/>
    <property type="project" value="GO_Central"/>
</dbReference>
<dbReference type="PANTHER" id="PTHR13155:SF1">
    <property type="entry name" value="A-KINASE ANCHOR PROTEIN 10, MITOCHONDRIAL"/>
    <property type="match status" value="1"/>
</dbReference>
<feature type="transmembrane region" description="Helical" evidence="1">
    <location>
        <begin position="280"/>
        <end position="301"/>
    </location>
</feature>
<dbReference type="PANTHER" id="PTHR13155">
    <property type="entry name" value="A-KINASE ANCHOR PROTEINS"/>
    <property type="match status" value="1"/>
</dbReference>
<dbReference type="SMART" id="SM00315">
    <property type="entry name" value="RGS"/>
    <property type="match status" value="1"/>
</dbReference>
<keyword evidence="4" id="KW-1185">Reference proteome</keyword>
<dbReference type="InterPro" id="IPR052246">
    <property type="entry name" value="Cell_Polariz_PKAAnc"/>
</dbReference>
<dbReference type="InterPro" id="IPR036305">
    <property type="entry name" value="RGS_sf"/>
</dbReference>
<evidence type="ECO:0000313" key="4">
    <source>
        <dbReference type="Proteomes" id="UP000000591"/>
    </source>
</evidence>
<dbReference type="eggNOG" id="ENOG502QRI8">
    <property type="taxonomic scope" value="Eukaryota"/>
</dbReference>
<dbReference type="EMBL" id="AE016819">
    <property type="protein sequence ID" value="AAS53903.1"/>
    <property type="molecule type" value="Genomic_DNA"/>
</dbReference>
<dbReference type="InterPro" id="IPR044926">
    <property type="entry name" value="RGS_subdomain_2"/>
</dbReference>
<dbReference type="Gene3D" id="1.10.167.10">
    <property type="entry name" value="Regulator of G-protein Signalling 4, domain 2"/>
    <property type="match status" value="1"/>
</dbReference>
<evidence type="ECO:0000259" key="2">
    <source>
        <dbReference type="SMART" id="SM00315"/>
    </source>
</evidence>
<dbReference type="RefSeq" id="NP_986079.1">
    <property type="nucleotide sequence ID" value="NM_212215.1"/>
</dbReference>
<dbReference type="KEGG" id="ago:AGOS_AFR532W"/>
<dbReference type="FunCoup" id="Q752P1">
    <property type="interactions" value="32"/>
</dbReference>
<keyword evidence="1" id="KW-0812">Transmembrane</keyword>
<feature type="transmembrane region" description="Helical" evidence="1">
    <location>
        <begin position="321"/>
        <end position="340"/>
    </location>
</feature>
<dbReference type="STRING" id="284811.Q752P1"/>
<feature type="transmembrane region" description="Helical" evidence="1">
    <location>
        <begin position="396"/>
        <end position="417"/>
    </location>
</feature>
<evidence type="ECO:0000313" key="3">
    <source>
        <dbReference type="EMBL" id="AAS53903.1"/>
    </source>
</evidence>
<gene>
    <name evidence="3" type="ORF">AGOS_AFR532W</name>
</gene>
<dbReference type="Proteomes" id="UP000000591">
    <property type="component" value="Chromosome VI"/>
</dbReference>
<keyword evidence="1" id="KW-0472">Membrane</keyword>
<feature type="domain" description="RGS" evidence="2">
    <location>
        <begin position="19"/>
        <end position="260"/>
    </location>
</feature>
<accession>Q752P1</accession>
<dbReference type="OrthoDB" id="5584247at2759"/>
<keyword evidence="1" id="KW-1133">Transmembrane helix</keyword>
<dbReference type="OMA" id="WAPIREP"/>
<dbReference type="AlphaFoldDB" id="Q752P1"/>
<dbReference type="HOGENOM" id="CLU_029881_1_1_1"/>
<sequence>METEEWRLQSERLPTLFEVLNNQTAAPVDSWSFYTFLFQYPGALNYMDFWVDVMAHLRLCKDYVKGIRESMMLLEVEEQQGRSRGRPAGSTEKRQSLSSSVLLDALLNDGYLDYHDNRRISQFLKGDGESARLSQLFEGRGGDSSGEKAPTEEPHLSLMLDEFLVRQMKESQRPKLTTKQLVASANTIVDRYLVSKDSMRSERLLTTVPEHMRLEVINLVKGEQRYDPDVFEPLKIISFQFLEIYCFPKFLSSVALHNLHYDISLSQKASRSPYSQCTTLARVATGFFFWAVGFWVGYSLIFLDYPRRVRTVTLVPFLIGSYYIVCGVYHLDIIYAVCGVTQTLISPRRYEEPELGLDQKQNSATKVPFFFTFLGGRKRLTKVRHPFVLNIMRKRALWCLFLVIVTTAVLTVIFTAVPSVRL</sequence>
<dbReference type="GeneID" id="4622358"/>
<dbReference type="InParanoid" id="Q752P1"/>
<proteinExistence type="predicted"/>